<dbReference type="EMBL" id="RJVU01074626">
    <property type="protein sequence ID" value="ROI16646.1"/>
    <property type="molecule type" value="Genomic_DNA"/>
</dbReference>
<protein>
    <submittedName>
        <fullName evidence="2">Uncharacterized protein</fullName>
    </submittedName>
</protein>
<sequence length="120" mass="13204">MFQGAKEAVHSKKEYQLDLSGRPGYKLETKVKKVSQASNTQKRAVSGRPEGQPPDNKTLLTDTQLLGTRIREAYCGQPPEQSAKANKLKTSNSQMPDTHTAGVSTSKRPAKACHLKQVHF</sequence>
<feature type="region of interest" description="Disordered" evidence="1">
    <location>
        <begin position="77"/>
        <end position="120"/>
    </location>
</feature>
<name>A0A3N0XH00_ANAGA</name>
<feature type="compositionally biased region" description="Polar residues" evidence="1">
    <location>
        <begin position="79"/>
        <end position="107"/>
    </location>
</feature>
<keyword evidence="3" id="KW-1185">Reference proteome</keyword>
<proteinExistence type="predicted"/>
<evidence type="ECO:0000313" key="3">
    <source>
        <dbReference type="Proteomes" id="UP000281406"/>
    </source>
</evidence>
<gene>
    <name evidence="2" type="ORF">DPX16_22623</name>
</gene>
<evidence type="ECO:0000313" key="2">
    <source>
        <dbReference type="EMBL" id="ROI16646.1"/>
    </source>
</evidence>
<dbReference type="AlphaFoldDB" id="A0A3N0XH00"/>
<accession>A0A3N0XH00</accession>
<feature type="compositionally biased region" description="Basic residues" evidence="1">
    <location>
        <begin position="108"/>
        <end position="120"/>
    </location>
</feature>
<reference evidence="2 3" key="1">
    <citation type="submission" date="2018-10" db="EMBL/GenBank/DDBJ databases">
        <title>Genome assembly for a Yunnan-Guizhou Plateau 3E fish, Anabarilius grahami (Regan), and its evolutionary and genetic applications.</title>
        <authorList>
            <person name="Jiang W."/>
        </authorList>
    </citation>
    <scope>NUCLEOTIDE SEQUENCE [LARGE SCALE GENOMIC DNA]</scope>
    <source>
        <strain evidence="2">AG-KIZ</strain>
        <tissue evidence="2">Muscle</tissue>
    </source>
</reference>
<organism evidence="2 3">
    <name type="scientific">Anabarilius grahami</name>
    <name type="common">Kanglang fish</name>
    <name type="synonym">Barilius grahami</name>
    <dbReference type="NCBI Taxonomy" id="495550"/>
    <lineage>
        <taxon>Eukaryota</taxon>
        <taxon>Metazoa</taxon>
        <taxon>Chordata</taxon>
        <taxon>Craniata</taxon>
        <taxon>Vertebrata</taxon>
        <taxon>Euteleostomi</taxon>
        <taxon>Actinopterygii</taxon>
        <taxon>Neopterygii</taxon>
        <taxon>Teleostei</taxon>
        <taxon>Ostariophysi</taxon>
        <taxon>Cypriniformes</taxon>
        <taxon>Xenocyprididae</taxon>
        <taxon>Xenocypridinae</taxon>
        <taxon>Xenocypridinae incertae sedis</taxon>
        <taxon>Anabarilius</taxon>
    </lineage>
</organism>
<evidence type="ECO:0000256" key="1">
    <source>
        <dbReference type="SAM" id="MobiDB-lite"/>
    </source>
</evidence>
<dbReference type="Proteomes" id="UP000281406">
    <property type="component" value="Unassembled WGS sequence"/>
</dbReference>
<comment type="caution">
    <text evidence="2">The sequence shown here is derived from an EMBL/GenBank/DDBJ whole genome shotgun (WGS) entry which is preliminary data.</text>
</comment>
<feature type="region of interest" description="Disordered" evidence="1">
    <location>
        <begin position="31"/>
        <end position="60"/>
    </location>
</feature>